<sequence>MHGVGTNKENIDPSRQAEAIEKIQTENATLHPGAKVAYVGWLTRSGVKKSASSLVVEFTTKEHADRAIREGMVLNAYHHDCELYDRSCKLKQCYKCQRYGHIGPQCSANETCGYCAESHNTRDCRRKEEEPDFTPKCVLCKGPHTTWSNSCQIRQTQLAKVEQARKNRPSYYLGPKDATCTPQTSNHQPATAQLASQGSRTPSTALTVIGQRKRPVDTMGGATGFPEGRPATRPRSTVRTTTRSTQHSTVFLNFTQGDGEVFNNTKKDLDRALEDRERELRFENQGSIWNGRTRRSATTQPNSQTATQQEDVDMSLIDPAILDSQPIILDE</sequence>
<reference evidence="4 5" key="1">
    <citation type="submission" date="2015-08" db="EMBL/GenBank/DDBJ databases">
        <title>Emmonsia species relationships and genome sequence.</title>
        <authorList>
            <person name="Cuomo C.A."/>
            <person name="Schwartz I.S."/>
            <person name="Kenyon C."/>
            <person name="De Hoog G.S."/>
            <person name="Govender N.P."/>
            <person name="Botha A."/>
            <person name="Moreno L."/>
            <person name="De Vries M."/>
            <person name="Munoz J.F."/>
            <person name="Stielow J.B."/>
        </authorList>
    </citation>
    <scope>NUCLEOTIDE SEQUENCE [LARGE SCALE GENOMIC DNA]</scope>
    <source>
        <strain evidence="4 5">EI222</strain>
    </source>
</reference>
<dbReference type="InterPro" id="IPR001878">
    <property type="entry name" value="Znf_CCHC"/>
</dbReference>
<gene>
    <name evidence="4" type="ORF">ACJ73_04357</name>
</gene>
<feature type="compositionally biased region" description="Low complexity" evidence="2">
    <location>
        <begin position="233"/>
        <end position="245"/>
    </location>
</feature>
<dbReference type="OrthoDB" id="4525213at2759"/>
<evidence type="ECO:0000259" key="3">
    <source>
        <dbReference type="PROSITE" id="PS50158"/>
    </source>
</evidence>
<dbReference type="STRING" id="1658174.A0A1J9R8G3"/>
<organism evidence="4 5">
    <name type="scientific">Blastomyces percursus</name>
    <dbReference type="NCBI Taxonomy" id="1658174"/>
    <lineage>
        <taxon>Eukaryota</taxon>
        <taxon>Fungi</taxon>
        <taxon>Dikarya</taxon>
        <taxon>Ascomycota</taxon>
        <taxon>Pezizomycotina</taxon>
        <taxon>Eurotiomycetes</taxon>
        <taxon>Eurotiomycetidae</taxon>
        <taxon>Onygenales</taxon>
        <taxon>Ajellomycetaceae</taxon>
        <taxon>Blastomyces</taxon>
    </lineage>
</organism>
<dbReference type="EMBL" id="LGTZ01000596">
    <property type="protein sequence ID" value="OJD24284.1"/>
    <property type="molecule type" value="Genomic_DNA"/>
</dbReference>
<evidence type="ECO:0000256" key="2">
    <source>
        <dbReference type="SAM" id="MobiDB-lite"/>
    </source>
</evidence>
<dbReference type="GO" id="GO:0003676">
    <property type="term" value="F:nucleic acid binding"/>
    <property type="evidence" value="ECO:0007669"/>
    <property type="project" value="InterPro"/>
</dbReference>
<keyword evidence="1" id="KW-0862">Zinc</keyword>
<feature type="compositionally biased region" description="Polar residues" evidence="2">
    <location>
        <begin position="284"/>
        <end position="309"/>
    </location>
</feature>
<name>A0A1J9R8G3_9EURO</name>
<dbReference type="AlphaFoldDB" id="A0A1J9R8G3"/>
<evidence type="ECO:0000313" key="5">
    <source>
        <dbReference type="Proteomes" id="UP000242791"/>
    </source>
</evidence>
<accession>A0A1J9R8G3</accession>
<protein>
    <recommendedName>
        <fullName evidence="3">CCHC-type domain-containing protein</fullName>
    </recommendedName>
</protein>
<feature type="domain" description="CCHC-type" evidence="3">
    <location>
        <begin position="93"/>
        <end position="106"/>
    </location>
</feature>
<dbReference type="PROSITE" id="PS50158">
    <property type="entry name" value="ZF_CCHC"/>
    <property type="match status" value="1"/>
</dbReference>
<evidence type="ECO:0000313" key="4">
    <source>
        <dbReference type="EMBL" id="OJD24284.1"/>
    </source>
</evidence>
<keyword evidence="1" id="KW-0863">Zinc-finger</keyword>
<dbReference type="Proteomes" id="UP000242791">
    <property type="component" value="Unassembled WGS sequence"/>
</dbReference>
<feature type="compositionally biased region" description="Polar residues" evidence="2">
    <location>
        <begin position="180"/>
        <end position="206"/>
    </location>
</feature>
<proteinExistence type="predicted"/>
<feature type="region of interest" description="Disordered" evidence="2">
    <location>
        <begin position="284"/>
        <end position="312"/>
    </location>
</feature>
<feature type="region of interest" description="Disordered" evidence="2">
    <location>
        <begin position="170"/>
        <end position="245"/>
    </location>
</feature>
<keyword evidence="5" id="KW-1185">Reference proteome</keyword>
<dbReference type="GO" id="GO:0008270">
    <property type="term" value="F:zinc ion binding"/>
    <property type="evidence" value="ECO:0007669"/>
    <property type="project" value="UniProtKB-KW"/>
</dbReference>
<comment type="caution">
    <text evidence="4">The sequence shown here is derived from an EMBL/GenBank/DDBJ whole genome shotgun (WGS) entry which is preliminary data.</text>
</comment>
<dbReference type="VEuPathDB" id="FungiDB:ACJ73_04357"/>
<evidence type="ECO:0000256" key="1">
    <source>
        <dbReference type="PROSITE-ProRule" id="PRU00047"/>
    </source>
</evidence>
<keyword evidence="1" id="KW-0479">Metal-binding</keyword>